<organism evidence="2 3">
    <name type="scientific">Babesia divergens</name>
    <dbReference type="NCBI Taxonomy" id="32595"/>
    <lineage>
        <taxon>Eukaryota</taxon>
        <taxon>Sar</taxon>
        <taxon>Alveolata</taxon>
        <taxon>Apicomplexa</taxon>
        <taxon>Aconoidasida</taxon>
        <taxon>Piroplasmida</taxon>
        <taxon>Babesiidae</taxon>
        <taxon>Babesia</taxon>
    </lineage>
</organism>
<keyword evidence="3" id="KW-1185">Reference proteome</keyword>
<feature type="region of interest" description="Disordered" evidence="1">
    <location>
        <begin position="191"/>
        <end position="212"/>
    </location>
</feature>
<evidence type="ECO:0000256" key="1">
    <source>
        <dbReference type="SAM" id="MobiDB-lite"/>
    </source>
</evidence>
<name>A0AAD9GLG8_BABDI</name>
<sequence length="229" mass="26013">MSLKSFGSVSAFRLFYDDVVEDVRNTLRSRLGCEAVPITELQREIGRLWKDSSKQEEYRQKAELLRQSLPVKPRSESLQSDLTLPLHKLRRILDLDDDGPRVTKDTLRALGTATSIFLTHIASRVHKHIVEGELSYPAKPDHIYHVINDPRYLMYQFLACCPEHLAPQQSAIDDIEQTYHSDISSIQPTEAPVEGMPSAQVEPQLPTDEKLAKKRSRSILSYFGSKNGV</sequence>
<dbReference type="AlphaFoldDB" id="A0AAD9GLG8"/>
<dbReference type="SUPFAM" id="SSF47113">
    <property type="entry name" value="Histone-fold"/>
    <property type="match status" value="1"/>
</dbReference>
<protein>
    <submittedName>
        <fullName evidence="2">Uncharacterized protein</fullName>
    </submittedName>
</protein>
<evidence type="ECO:0000313" key="2">
    <source>
        <dbReference type="EMBL" id="KAK1940246.1"/>
    </source>
</evidence>
<dbReference type="InterPro" id="IPR009072">
    <property type="entry name" value="Histone-fold"/>
</dbReference>
<evidence type="ECO:0000313" key="3">
    <source>
        <dbReference type="Proteomes" id="UP001195914"/>
    </source>
</evidence>
<reference evidence="2" key="2">
    <citation type="submission" date="2021-05" db="EMBL/GenBank/DDBJ databases">
        <authorList>
            <person name="Pain A."/>
        </authorList>
    </citation>
    <scope>NUCLEOTIDE SEQUENCE</scope>
    <source>
        <strain evidence="2">1802A</strain>
    </source>
</reference>
<accession>A0AAD9GLG8</accession>
<dbReference type="GO" id="GO:0046982">
    <property type="term" value="F:protein heterodimerization activity"/>
    <property type="evidence" value="ECO:0007669"/>
    <property type="project" value="InterPro"/>
</dbReference>
<dbReference type="Gene3D" id="1.10.20.10">
    <property type="entry name" value="Histone, subunit A"/>
    <property type="match status" value="1"/>
</dbReference>
<comment type="caution">
    <text evidence="2">The sequence shown here is derived from an EMBL/GenBank/DDBJ whole genome shotgun (WGS) entry which is preliminary data.</text>
</comment>
<proteinExistence type="predicted"/>
<dbReference type="Proteomes" id="UP001195914">
    <property type="component" value="Unassembled WGS sequence"/>
</dbReference>
<gene>
    <name evidence="2" type="ORF">X943_000622</name>
</gene>
<reference evidence="2" key="1">
    <citation type="journal article" date="2014" name="Nucleic Acids Res.">
        <title>The evolutionary dynamics of variant antigen genes in Babesia reveal a history of genomic innovation underlying host-parasite interaction.</title>
        <authorList>
            <person name="Jackson A.P."/>
            <person name="Otto T.D."/>
            <person name="Darby A."/>
            <person name="Ramaprasad A."/>
            <person name="Xia D."/>
            <person name="Echaide I.E."/>
            <person name="Farber M."/>
            <person name="Gahlot S."/>
            <person name="Gamble J."/>
            <person name="Gupta D."/>
            <person name="Gupta Y."/>
            <person name="Jackson L."/>
            <person name="Malandrin L."/>
            <person name="Malas T.B."/>
            <person name="Moussa E."/>
            <person name="Nair M."/>
            <person name="Reid A.J."/>
            <person name="Sanders M."/>
            <person name="Sharma J."/>
            <person name="Tracey A."/>
            <person name="Quail M.A."/>
            <person name="Weir W."/>
            <person name="Wastling J.M."/>
            <person name="Hall N."/>
            <person name="Willadsen P."/>
            <person name="Lingelbach K."/>
            <person name="Shiels B."/>
            <person name="Tait A."/>
            <person name="Berriman M."/>
            <person name="Allred D.R."/>
            <person name="Pain A."/>
        </authorList>
    </citation>
    <scope>NUCLEOTIDE SEQUENCE</scope>
    <source>
        <strain evidence="2">1802A</strain>
    </source>
</reference>
<dbReference type="EMBL" id="JAHBMH010000003">
    <property type="protein sequence ID" value="KAK1940246.1"/>
    <property type="molecule type" value="Genomic_DNA"/>
</dbReference>